<comment type="caution">
    <text evidence="2">The sequence shown here is derived from an EMBL/GenBank/DDBJ whole genome shotgun (WGS) entry which is preliminary data.</text>
</comment>
<evidence type="ECO:0000313" key="2">
    <source>
        <dbReference type="EMBL" id="KAJ3735551.1"/>
    </source>
</evidence>
<sequence>MLSKHGPMKAIFSSGQQGILREHSNYDFIKEKKNALYDPLNATKMVNSSRMFEYDELISYFIVSCAALLAYDYCLTLDLERKFVWSKPCKWSNILYLFQRYLPLVDTVILFTISTFSSNTGYCDSIFNASLCKYGSLLADLPEMIFDYRVTLRRNELVRK</sequence>
<protein>
    <recommendedName>
        <fullName evidence="1">DUF6533 domain-containing protein</fullName>
    </recommendedName>
</protein>
<dbReference type="Proteomes" id="UP001176059">
    <property type="component" value="Unassembled WGS sequence"/>
</dbReference>
<name>A0AA38JGR7_9AGAR</name>
<dbReference type="AlphaFoldDB" id="A0AA38JGR7"/>
<gene>
    <name evidence="2" type="ORF">DFJ43DRAFT_872818</name>
</gene>
<accession>A0AA38JGR7</accession>
<feature type="domain" description="DUF6533" evidence="1">
    <location>
        <begin position="60"/>
        <end position="105"/>
    </location>
</feature>
<reference evidence="2" key="1">
    <citation type="submission" date="2022-08" db="EMBL/GenBank/DDBJ databases">
        <authorList>
            <consortium name="DOE Joint Genome Institute"/>
            <person name="Min B."/>
            <person name="Sierra-Patev S."/>
            <person name="Naranjo-Ortiz M."/>
            <person name="Looney B."/>
            <person name="Konkel Z."/>
            <person name="Slot J.C."/>
            <person name="Sakamoto Y."/>
            <person name="Steenwyk J.L."/>
            <person name="Rokas A."/>
            <person name="Carro J."/>
            <person name="Camarero S."/>
            <person name="Ferreira P."/>
            <person name="Molpeceres G."/>
            <person name="Ruiz-duenas F.J."/>
            <person name="Serrano A."/>
            <person name="Henrissat B."/>
            <person name="Drula E."/>
            <person name="Hughes K.W."/>
            <person name="Mata J.L."/>
            <person name="Ishikawa N.K."/>
            <person name="Vargas-Isla R."/>
            <person name="Ushijima S."/>
            <person name="Smith C.A."/>
            <person name="Ahrendt S."/>
            <person name="Andreopoulos W."/>
            <person name="He G."/>
            <person name="LaButti K."/>
            <person name="Lipzen A."/>
            <person name="Ng V."/>
            <person name="Riley R."/>
            <person name="Sandor L."/>
            <person name="Barry K."/>
            <person name="Martinez A.T."/>
            <person name="Xiao Y."/>
            <person name="Gibbons J.G."/>
            <person name="Terashima K."/>
            <person name="Hibbett D.S."/>
            <person name="Grigoriev I.V."/>
        </authorList>
    </citation>
    <scope>NUCLEOTIDE SEQUENCE</scope>
    <source>
        <strain evidence="2">ET3784</strain>
    </source>
</reference>
<keyword evidence="3" id="KW-1185">Reference proteome</keyword>
<evidence type="ECO:0000259" key="1">
    <source>
        <dbReference type="Pfam" id="PF20151"/>
    </source>
</evidence>
<evidence type="ECO:0000313" key="3">
    <source>
        <dbReference type="Proteomes" id="UP001176059"/>
    </source>
</evidence>
<organism evidence="2 3">
    <name type="scientific">Lentinula guzmanii</name>
    <dbReference type="NCBI Taxonomy" id="2804957"/>
    <lineage>
        <taxon>Eukaryota</taxon>
        <taxon>Fungi</taxon>
        <taxon>Dikarya</taxon>
        <taxon>Basidiomycota</taxon>
        <taxon>Agaricomycotina</taxon>
        <taxon>Agaricomycetes</taxon>
        <taxon>Agaricomycetidae</taxon>
        <taxon>Agaricales</taxon>
        <taxon>Marasmiineae</taxon>
        <taxon>Omphalotaceae</taxon>
        <taxon>Lentinula</taxon>
    </lineage>
</organism>
<dbReference type="EMBL" id="JANVFO010000009">
    <property type="protein sequence ID" value="KAJ3735551.1"/>
    <property type="molecule type" value="Genomic_DNA"/>
</dbReference>
<reference evidence="2" key="2">
    <citation type="journal article" date="2023" name="Proc. Natl. Acad. Sci. U.S.A.">
        <title>A global phylogenomic analysis of the shiitake genus Lentinula.</title>
        <authorList>
            <person name="Sierra-Patev S."/>
            <person name="Min B."/>
            <person name="Naranjo-Ortiz M."/>
            <person name="Looney B."/>
            <person name="Konkel Z."/>
            <person name="Slot J.C."/>
            <person name="Sakamoto Y."/>
            <person name="Steenwyk J.L."/>
            <person name="Rokas A."/>
            <person name="Carro J."/>
            <person name="Camarero S."/>
            <person name="Ferreira P."/>
            <person name="Molpeceres G."/>
            <person name="Ruiz-Duenas F.J."/>
            <person name="Serrano A."/>
            <person name="Henrissat B."/>
            <person name="Drula E."/>
            <person name="Hughes K.W."/>
            <person name="Mata J.L."/>
            <person name="Ishikawa N.K."/>
            <person name="Vargas-Isla R."/>
            <person name="Ushijima S."/>
            <person name="Smith C.A."/>
            <person name="Donoghue J."/>
            <person name="Ahrendt S."/>
            <person name="Andreopoulos W."/>
            <person name="He G."/>
            <person name="LaButti K."/>
            <person name="Lipzen A."/>
            <person name="Ng V."/>
            <person name="Riley R."/>
            <person name="Sandor L."/>
            <person name="Barry K."/>
            <person name="Martinez A.T."/>
            <person name="Xiao Y."/>
            <person name="Gibbons J.G."/>
            <person name="Terashima K."/>
            <person name="Grigoriev I.V."/>
            <person name="Hibbett D."/>
        </authorList>
    </citation>
    <scope>NUCLEOTIDE SEQUENCE</scope>
    <source>
        <strain evidence="2">ET3784</strain>
    </source>
</reference>
<proteinExistence type="predicted"/>
<dbReference type="Pfam" id="PF20151">
    <property type="entry name" value="DUF6533"/>
    <property type="match status" value="1"/>
</dbReference>
<dbReference type="InterPro" id="IPR045340">
    <property type="entry name" value="DUF6533"/>
</dbReference>